<reference evidence="2" key="1">
    <citation type="journal article" date="2004" name="Environ. Microbiol.">
        <title>The genome of Desulfotalea psychrophila, a sulfate-reducing bacterium from permanently cold Arctic sediments.</title>
        <authorList>
            <person name="Rabus R."/>
            <person name="Ruepp A."/>
            <person name="Frickey T."/>
            <person name="Rattei T."/>
            <person name="Fartmann B."/>
            <person name="Stark M."/>
            <person name="Bauer M."/>
            <person name="Zibat A."/>
            <person name="Lombardot T."/>
            <person name="Becker I."/>
            <person name="Amann J."/>
            <person name="Gellner K."/>
            <person name="Teeling H."/>
            <person name="Leuschner W.D."/>
            <person name="Gloeckner F.-O."/>
            <person name="Lupas A.N."/>
            <person name="Amann R."/>
            <person name="Klenk H.-P."/>
        </authorList>
    </citation>
    <scope>NUCLEOTIDE SEQUENCE [LARGE SCALE GENOMIC DNA]</scope>
    <source>
        <strain evidence="2">DSM 12343 / LSv54</strain>
    </source>
</reference>
<evidence type="ECO:0000313" key="2">
    <source>
        <dbReference type="Proteomes" id="UP000000602"/>
    </source>
</evidence>
<organism evidence="1 2">
    <name type="scientific">Desulfotalea psychrophila (strain LSv54 / DSM 12343)</name>
    <dbReference type="NCBI Taxonomy" id="177439"/>
    <lineage>
        <taxon>Bacteria</taxon>
        <taxon>Pseudomonadati</taxon>
        <taxon>Thermodesulfobacteriota</taxon>
        <taxon>Desulfobulbia</taxon>
        <taxon>Desulfobulbales</taxon>
        <taxon>Desulfocapsaceae</taxon>
        <taxon>Desulfotalea</taxon>
    </lineage>
</organism>
<proteinExistence type="predicted"/>
<protein>
    <submittedName>
        <fullName evidence="1">Uncharacterized protein</fullName>
    </submittedName>
</protein>
<dbReference type="Proteomes" id="UP000000602">
    <property type="component" value="Chromosome"/>
</dbReference>
<sequence>MQTLIMGPYIELAFFKHSHDFKTPLHHHLFQITITNSVFTVPAYTSQNYLTTKMLPFEIIHNAFYCLMTYNDFTAYLDFLQQSPEDSVSPFNGGQKVLAGVKEEESFLHLIPFSTGKI</sequence>
<evidence type="ECO:0000313" key="1">
    <source>
        <dbReference type="EMBL" id="CAG36802.1"/>
    </source>
</evidence>
<dbReference type="HOGENOM" id="CLU_2069316_0_0_7"/>
<dbReference type="AlphaFoldDB" id="Q6ALH3"/>
<dbReference type="KEGG" id="dps:DP2073"/>
<keyword evidence="2" id="KW-1185">Reference proteome</keyword>
<accession>Q6ALH3</accession>
<dbReference type="EMBL" id="CR522870">
    <property type="protein sequence ID" value="CAG36802.1"/>
    <property type="molecule type" value="Genomic_DNA"/>
</dbReference>
<gene>
    <name evidence="1" type="ordered locus">DP2073</name>
</gene>
<name>Q6ALH3_DESPS</name>